<dbReference type="Pfam" id="PF00248">
    <property type="entry name" value="Aldo_ket_red"/>
    <property type="match status" value="1"/>
</dbReference>
<evidence type="ECO:0000313" key="3">
    <source>
        <dbReference type="Proteomes" id="UP000400924"/>
    </source>
</evidence>
<dbReference type="SUPFAM" id="SSF51430">
    <property type="entry name" value="NAD(P)-linked oxidoreductase"/>
    <property type="match status" value="1"/>
</dbReference>
<comment type="caution">
    <text evidence="2">The sequence shown here is derived from an EMBL/GenBank/DDBJ whole genome shotgun (WGS) entry which is preliminary data.</text>
</comment>
<dbReference type="InterPro" id="IPR020471">
    <property type="entry name" value="AKR"/>
</dbReference>
<dbReference type="Proteomes" id="UP000400924">
    <property type="component" value="Unassembled WGS sequence"/>
</dbReference>
<dbReference type="OrthoDB" id="9768851at2"/>
<dbReference type="CDD" id="cd19152">
    <property type="entry name" value="AKR_AKR15A"/>
    <property type="match status" value="1"/>
</dbReference>
<accession>A0A5N8X957</accession>
<evidence type="ECO:0000259" key="1">
    <source>
        <dbReference type="Pfam" id="PF00248"/>
    </source>
</evidence>
<gene>
    <name evidence="2" type="ORF">FNH08_01870</name>
</gene>
<dbReference type="PANTHER" id="PTHR42686:SF1">
    <property type="entry name" value="GH17980P-RELATED"/>
    <property type="match status" value="1"/>
</dbReference>
<dbReference type="RefSeq" id="WP_152769452.1">
    <property type="nucleotide sequence ID" value="NZ_VJZC01000005.1"/>
</dbReference>
<dbReference type="PANTHER" id="PTHR42686">
    <property type="entry name" value="GH17980P-RELATED"/>
    <property type="match status" value="1"/>
</dbReference>
<dbReference type="InterPro" id="IPR023210">
    <property type="entry name" value="NADP_OxRdtase_dom"/>
</dbReference>
<reference evidence="2 3" key="1">
    <citation type="submission" date="2019-07" db="EMBL/GenBank/DDBJ databases">
        <title>New species of Amycolatopsis and Streptomyces.</title>
        <authorList>
            <person name="Duangmal K."/>
            <person name="Teo W.F.A."/>
            <person name="Lipun K."/>
        </authorList>
    </citation>
    <scope>NUCLEOTIDE SEQUENCE [LARGE SCALE GENOMIC DNA]</scope>
    <source>
        <strain evidence="2 3">NBRC 106415</strain>
    </source>
</reference>
<evidence type="ECO:0000313" key="2">
    <source>
        <dbReference type="EMBL" id="MPY55979.1"/>
    </source>
</evidence>
<dbReference type="GO" id="GO:0005829">
    <property type="term" value="C:cytosol"/>
    <property type="evidence" value="ECO:0007669"/>
    <property type="project" value="TreeGrafter"/>
</dbReference>
<dbReference type="GO" id="GO:0016491">
    <property type="term" value="F:oxidoreductase activity"/>
    <property type="evidence" value="ECO:0007669"/>
    <property type="project" value="InterPro"/>
</dbReference>
<protein>
    <submittedName>
        <fullName evidence="2">Aldo/keto reductase</fullName>
    </submittedName>
</protein>
<dbReference type="InterPro" id="IPR036812">
    <property type="entry name" value="NAD(P)_OxRdtase_dom_sf"/>
</dbReference>
<name>A0A5N8X957_9ACTN</name>
<dbReference type="EMBL" id="VJZC01000005">
    <property type="protein sequence ID" value="MPY55979.1"/>
    <property type="molecule type" value="Genomic_DNA"/>
</dbReference>
<feature type="domain" description="NADP-dependent oxidoreductase" evidence="1">
    <location>
        <begin position="15"/>
        <end position="300"/>
    </location>
</feature>
<keyword evidence="3" id="KW-1185">Reference proteome</keyword>
<dbReference type="AlphaFoldDB" id="A0A5N8X957"/>
<organism evidence="2 3">
    <name type="scientific">Streptomyces spongiae</name>
    <dbReference type="NCBI Taxonomy" id="565072"/>
    <lineage>
        <taxon>Bacteria</taxon>
        <taxon>Bacillati</taxon>
        <taxon>Actinomycetota</taxon>
        <taxon>Actinomycetes</taxon>
        <taxon>Kitasatosporales</taxon>
        <taxon>Streptomycetaceae</taxon>
        <taxon>Streptomyces</taxon>
    </lineage>
</organism>
<proteinExistence type="predicted"/>
<sequence length="337" mass="37184">MQHRRIQGTPVAVTELGFGASVIGNLYRVTPAQDASAAVDAAWEAGIRYFDTAPHYGLGLSERRLGAALRDRPRDEYVVSSKVGRLLVPNERPQGMDSEGFVVRDDLRRQWDFSRDGVLRSIDDTRERTGLDRLDIVYLHDPDDHWRQAAEEAMPALAELRDQGVIGAIGAGMNQSAMLARFLRETAADVVMLAGRYTLLDQSALDDVLPAAQEHGKSVVAVGVFNSGLLSRDRPAEGMKYDYEDASPALVRRARDIAEVCEWHGTTLPAAAIAFASTHPAVVNVTLGMRTTRQVIRNMELHGRHIPEALWDDLRTQGLIRADVPEGHTGRTESRCL</sequence>
<dbReference type="Gene3D" id="3.20.20.100">
    <property type="entry name" value="NADP-dependent oxidoreductase domain"/>
    <property type="match status" value="1"/>
</dbReference>